<dbReference type="AlphaFoldDB" id="A0A7K0BZI2"/>
<evidence type="ECO:0000313" key="2">
    <source>
        <dbReference type="EMBL" id="MQY06496.1"/>
    </source>
</evidence>
<dbReference type="OrthoDB" id="3482644at2"/>
<feature type="chain" id="PRO_5029754343" evidence="1">
    <location>
        <begin position="28"/>
        <end position="130"/>
    </location>
</feature>
<feature type="signal peptide" evidence="1">
    <location>
        <begin position="1"/>
        <end position="27"/>
    </location>
</feature>
<reference evidence="2 3" key="1">
    <citation type="submission" date="2019-10" db="EMBL/GenBank/DDBJ databases">
        <title>Actinomadura rubteroloni sp. nov. and Actinomadura macrotermitis sp. nov., isolated from the gut of fungus growing-termite Macrotermes natalensis.</title>
        <authorList>
            <person name="Benndorf R."/>
            <person name="Martin K."/>
            <person name="Kuefner M."/>
            <person name="De Beer W."/>
            <person name="Kaster A.-K."/>
            <person name="Vollmers J."/>
            <person name="Poulsen M."/>
            <person name="Beemelmanns C."/>
        </authorList>
    </citation>
    <scope>NUCLEOTIDE SEQUENCE [LARGE SCALE GENOMIC DNA]</scope>
    <source>
        <strain evidence="2 3">RB68</strain>
    </source>
</reference>
<organism evidence="2 3">
    <name type="scientific">Actinomadura macrotermitis</name>
    <dbReference type="NCBI Taxonomy" id="2585200"/>
    <lineage>
        <taxon>Bacteria</taxon>
        <taxon>Bacillati</taxon>
        <taxon>Actinomycetota</taxon>
        <taxon>Actinomycetes</taxon>
        <taxon>Streptosporangiales</taxon>
        <taxon>Thermomonosporaceae</taxon>
        <taxon>Actinomadura</taxon>
    </lineage>
</organism>
<keyword evidence="1" id="KW-0732">Signal</keyword>
<evidence type="ECO:0000256" key="1">
    <source>
        <dbReference type="SAM" id="SignalP"/>
    </source>
</evidence>
<keyword evidence="3" id="KW-1185">Reference proteome</keyword>
<evidence type="ECO:0000313" key="3">
    <source>
        <dbReference type="Proteomes" id="UP000487268"/>
    </source>
</evidence>
<name>A0A7K0BZI2_9ACTN</name>
<dbReference type="RefSeq" id="WP_153535787.1">
    <property type="nucleotide sequence ID" value="NZ_WEGH01000003.1"/>
</dbReference>
<accession>A0A7K0BZI2</accession>
<sequence length="130" mass="13374">MRKCITTGAVLAVLGGSALGIAPAAQAGPAPQPVPGGVKVTKAKASLPGMKSLKHAAGRRARHVASVDSVRYDSVSWTANVRIDRGSNGAWTKCSDGSLHYGPRVGPGYWRFGGNCSGYGNLVDFGTYGD</sequence>
<proteinExistence type="predicted"/>
<protein>
    <submittedName>
        <fullName evidence="2">Uncharacterized protein</fullName>
    </submittedName>
</protein>
<comment type="caution">
    <text evidence="2">The sequence shown here is derived from an EMBL/GenBank/DDBJ whole genome shotgun (WGS) entry which is preliminary data.</text>
</comment>
<dbReference type="EMBL" id="WEGH01000003">
    <property type="protein sequence ID" value="MQY06496.1"/>
    <property type="molecule type" value="Genomic_DNA"/>
</dbReference>
<gene>
    <name evidence="2" type="ORF">ACRB68_45860</name>
</gene>
<dbReference type="Proteomes" id="UP000487268">
    <property type="component" value="Unassembled WGS sequence"/>
</dbReference>